<dbReference type="InterPro" id="IPR010982">
    <property type="entry name" value="Lambda_DNA-bd_dom_sf"/>
</dbReference>
<dbReference type="GO" id="GO:0003677">
    <property type="term" value="F:DNA binding"/>
    <property type="evidence" value="ECO:0007669"/>
    <property type="project" value="InterPro"/>
</dbReference>
<dbReference type="Pfam" id="PF01381">
    <property type="entry name" value="HTH_3"/>
    <property type="match status" value="1"/>
</dbReference>
<name>A0A0P6W5C4_9BACI</name>
<dbReference type="PATRIC" id="fig|218284.4.peg.3398"/>
<proteinExistence type="predicted"/>
<feature type="domain" description="HTH cro/C1-type" evidence="1">
    <location>
        <begin position="31"/>
        <end position="85"/>
    </location>
</feature>
<evidence type="ECO:0000313" key="3">
    <source>
        <dbReference type="Proteomes" id="UP000050398"/>
    </source>
</evidence>
<dbReference type="RefSeq" id="WP_060672111.1">
    <property type="nucleotide sequence ID" value="NZ_LIXZ01000005.1"/>
</dbReference>
<dbReference type="SUPFAM" id="SSF47413">
    <property type="entry name" value="lambda repressor-like DNA-binding domains"/>
    <property type="match status" value="1"/>
</dbReference>
<dbReference type="Proteomes" id="UP000050398">
    <property type="component" value="Unassembled WGS sequence"/>
</dbReference>
<dbReference type="AlphaFoldDB" id="A0A0P6W5C4"/>
<dbReference type="InterPro" id="IPR001387">
    <property type="entry name" value="Cro/C1-type_HTH"/>
</dbReference>
<reference evidence="2 3" key="1">
    <citation type="submission" date="2015-08" db="EMBL/GenBank/DDBJ databases">
        <title>Draft Genome Sequence of Bacillus vietnamensis UCD-SED5.</title>
        <authorList>
            <person name="Lee R.D."/>
            <person name="Jospin G."/>
            <person name="Lang J.M."/>
            <person name="Coil D.A."/>
            <person name="Eisen J.A."/>
        </authorList>
    </citation>
    <scope>NUCLEOTIDE SEQUENCE [LARGE SCALE GENOMIC DNA]</scope>
    <source>
        <strain evidence="2 3">UCD-SED5</strain>
    </source>
</reference>
<sequence length="91" mass="10227">MNDMKKFCNSINTCFTKENSTFDKLNMGDIISLLRLKSQMTQEELAKKANVSTQTIKRLEGGKKNVSDITCRVILEALGVNISKLTKLLDD</sequence>
<evidence type="ECO:0000313" key="2">
    <source>
        <dbReference type="EMBL" id="KPL60140.1"/>
    </source>
</evidence>
<gene>
    <name evidence="2" type="ORF">AM506_08800</name>
</gene>
<dbReference type="OrthoDB" id="2880668at2"/>
<accession>A0A0P6W5C4</accession>
<dbReference type="SMART" id="SM00530">
    <property type="entry name" value="HTH_XRE"/>
    <property type="match status" value="1"/>
</dbReference>
<dbReference type="Gene3D" id="1.10.260.40">
    <property type="entry name" value="lambda repressor-like DNA-binding domains"/>
    <property type="match status" value="1"/>
</dbReference>
<dbReference type="EMBL" id="LIXZ01000005">
    <property type="protein sequence ID" value="KPL60140.1"/>
    <property type="molecule type" value="Genomic_DNA"/>
</dbReference>
<protein>
    <recommendedName>
        <fullName evidence="1">HTH cro/C1-type domain-containing protein</fullName>
    </recommendedName>
</protein>
<comment type="caution">
    <text evidence="2">The sequence shown here is derived from an EMBL/GenBank/DDBJ whole genome shotgun (WGS) entry which is preliminary data.</text>
</comment>
<dbReference type="CDD" id="cd00093">
    <property type="entry name" value="HTH_XRE"/>
    <property type="match status" value="1"/>
</dbReference>
<dbReference type="PROSITE" id="PS50943">
    <property type="entry name" value="HTH_CROC1"/>
    <property type="match status" value="1"/>
</dbReference>
<organism evidence="2 3">
    <name type="scientific">Rossellomorea vietnamensis</name>
    <dbReference type="NCBI Taxonomy" id="218284"/>
    <lineage>
        <taxon>Bacteria</taxon>
        <taxon>Bacillati</taxon>
        <taxon>Bacillota</taxon>
        <taxon>Bacilli</taxon>
        <taxon>Bacillales</taxon>
        <taxon>Bacillaceae</taxon>
        <taxon>Rossellomorea</taxon>
    </lineage>
</organism>
<evidence type="ECO:0000259" key="1">
    <source>
        <dbReference type="PROSITE" id="PS50943"/>
    </source>
</evidence>